<name>A0A2T9YRN3_9FUNG</name>
<keyword evidence="3 6" id="KW-0963">Cytoplasm</keyword>
<dbReference type="EMBL" id="MBFR01000069">
    <property type="protein sequence ID" value="PVU94966.1"/>
    <property type="molecule type" value="Genomic_DNA"/>
</dbReference>
<dbReference type="GO" id="GO:0000045">
    <property type="term" value="P:autophagosome assembly"/>
    <property type="evidence" value="ECO:0007669"/>
    <property type="project" value="TreeGrafter"/>
</dbReference>
<comment type="caution">
    <text evidence="8">The sequence shown here is derived from an EMBL/GenBank/DDBJ whole genome shotgun (WGS) entry which is preliminary data.</text>
</comment>
<dbReference type="Pfam" id="PF04108">
    <property type="entry name" value="ATG17_like"/>
    <property type="match status" value="1"/>
</dbReference>
<organism evidence="8 9">
    <name type="scientific">Smittium simulii</name>
    <dbReference type="NCBI Taxonomy" id="133385"/>
    <lineage>
        <taxon>Eukaryota</taxon>
        <taxon>Fungi</taxon>
        <taxon>Fungi incertae sedis</taxon>
        <taxon>Zoopagomycota</taxon>
        <taxon>Kickxellomycotina</taxon>
        <taxon>Harpellomycetes</taxon>
        <taxon>Harpellales</taxon>
        <taxon>Legeriomycetaceae</taxon>
        <taxon>Smittium</taxon>
    </lineage>
</organism>
<evidence type="ECO:0000256" key="3">
    <source>
        <dbReference type="ARBA" id="ARBA00022490"/>
    </source>
</evidence>
<reference evidence="8 9" key="1">
    <citation type="journal article" date="2018" name="MBio">
        <title>Comparative Genomics Reveals the Core Gene Toolbox for the Fungus-Insect Symbiosis.</title>
        <authorList>
            <person name="Wang Y."/>
            <person name="Stata M."/>
            <person name="Wang W."/>
            <person name="Stajich J.E."/>
            <person name="White M.M."/>
            <person name="Moncalvo J.M."/>
        </authorList>
    </citation>
    <scope>NUCLEOTIDE SEQUENCE [LARGE SCALE GENOMIC DNA]</scope>
    <source>
        <strain evidence="8 9">SWE-8-4</strain>
    </source>
</reference>
<sequence length="382" mass="44510">MSMLQKLYTLKEPTKNGIELANRMASEVNTIKANILEYQMTVTEIHPKLSFLIKDNPTMIKLAFIKNQTLNSLTEQKMTLIQSALNEQQSVFKEIGAVLNILKSKEVDKTLFGNKNFQRPNYERLETESNIITLYDYIDENDLDSLMKIIMDFAENFQDQKSKLLYTQKKIETIPEKLKGCDSGSLSIKAQDIINIQKKVDFNIELADQFNEDYESLILHNNQLNQVITQIQENNMELSDQDYTVLSHDTQEIGLVVGDMQDTLASLKEVVDEIHVKSLQYSSFFEEHKHQTSVISTSFKLIYEAVTDLTLISENVDMMLTQFLNFLNEMWNLVAWYQEFHIAYEELVIEMNRRSLFKRSQQEWIENILQELEALNVGNFCF</sequence>
<dbReference type="GO" id="GO:0030295">
    <property type="term" value="F:protein kinase activator activity"/>
    <property type="evidence" value="ECO:0007669"/>
    <property type="project" value="TreeGrafter"/>
</dbReference>
<dbReference type="Proteomes" id="UP000245383">
    <property type="component" value="Unassembled WGS sequence"/>
</dbReference>
<dbReference type="GO" id="GO:0060090">
    <property type="term" value="F:molecular adaptor activity"/>
    <property type="evidence" value="ECO:0007669"/>
    <property type="project" value="TreeGrafter"/>
</dbReference>
<dbReference type="InterPro" id="IPR007240">
    <property type="entry name" value="Atg17"/>
</dbReference>
<evidence type="ECO:0000256" key="5">
    <source>
        <dbReference type="ARBA" id="ARBA00023136"/>
    </source>
</evidence>
<keyword evidence="9" id="KW-1185">Reference proteome</keyword>
<protein>
    <recommendedName>
        <fullName evidence="2 6">Autophagy-related protein 17</fullName>
    </recommendedName>
</protein>
<comment type="similarity">
    <text evidence="1 6">Belongs to the ATG17 family.</text>
</comment>
<evidence type="ECO:0000256" key="1">
    <source>
        <dbReference type="ARBA" id="ARBA00006259"/>
    </source>
</evidence>
<comment type="subcellular location">
    <subcellularLocation>
        <location evidence="6">Cytoplasm</location>
    </subcellularLocation>
    <subcellularLocation>
        <location evidence="6">Preautophagosomal structure membrane</location>
        <topology evidence="6">Peripheral membrane protein</topology>
    </subcellularLocation>
</comment>
<evidence type="ECO:0000256" key="2">
    <source>
        <dbReference type="ARBA" id="ARBA00013806"/>
    </source>
</evidence>
<dbReference type="PANTHER" id="PTHR28005">
    <property type="entry name" value="AUTOPHAGY-RELATED PROTEIN 17"/>
    <property type="match status" value="1"/>
</dbReference>
<evidence type="ECO:0000313" key="9">
    <source>
        <dbReference type="Proteomes" id="UP000245383"/>
    </source>
</evidence>
<dbReference type="OrthoDB" id="1937984at2759"/>
<dbReference type="GO" id="GO:1990316">
    <property type="term" value="C:Atg1/ULK1 kinase complex"/>
    <property type="evidence" value="ECO:0007669"/>
    <property type="project" value="TreeGrafter"/>
</dbReference>
<gene>
    <name evidence="8" type="ORF">BB561_002157</name>
</gene>
<evidence type="ECO:0000259" key="7">
    <source>
        <dbReference type="Pfam" id="PF04108"/>
    </source>
</evidence>
<evidence type="ECO:0000256" key="6">
    <source>
        <dbReference type="RuleBase" id="RU368080"/>
    </source>
</evidence>
<dbReference type="GO" id="GO:0034045">
    <property type="term" value="C:phagophore assembly site membrane"/>
    <property type="evidence" value="ECO:0007669"/>
    <property type="project" value="UniProtKB-SubCell"/>
</dbReference>
<dbReference type="PANTHER" id="PTHR28005:SF1">
    <property type="entry name" value="AUTOPHAGY-RELATED PROTEIN 17"/>
    <property type="match status" value="1"/>
</dbReference>
<dbReference type="STRING" id="133385.A0A2T9YRN3"/>
<dbReference type="AlphaFoldDB" id="A0A2T9YRN3"/>
<evidence type="ECO:0000313" key="8">
    <source>
        <dbReference type="EMBL" id="PVU94966.1"/>
    </source>
</evidence>
<dbReference type="GO" id="GO:0000422">
    <property type="term" value="P:autophagy of mitochondrion"/>
    <property type="evidence" value="ECO:0007669"/>
    <property type="project" value="TreeGrafter"/>
</dbReference>
<keyword evidence="4 6" id="KW-0072">Autophagy</keyword>
<dbReference type="InterPro" id="IPR045326">
    <property type="entry name" value="ATG17-like_dom"/>
</dbReference>
<dbReference type="GO" id="GO:0034727">
    <property type="term" value="P:piecemeal microautophagy of the nucleus"/>
    <property type="evidence" value="ECO:0007669"/>
    <property type="project" value="TreeGrafter"/>
</dbReference>
<feature type="domain" description="Autophagy protein ATG17-like" evidence="7">
    <location>
        <begin position="44"/>
        <end position="375"/>
    </location>
</feature>
<proteinExistence type="inferred from homology"/>
<accession>A0A2T9YRN3</accession>
<keyword evidence="5" id="KW-0472">Membrane</keyword>
<evidence type="ECO:0000256" key="4">
    <source>
        <dbReference type="ARBA" id="ARBA00023006"/>
    </source>
</evidence>
<comment type="function">
    <text evidence="6">Autophagy-specific protein that functions in response to autophagy-inducing signals as a scaffold to recruit other ATG proteins to organize preautophagosomal structure (PAS) formation. Modulates the timing and magnitude of the autophagy response, such as the size of the sequestering vesicles. Plays particularly a role in pexophagy and nucleophagy.</text>
</comment>